<organism evidence="1 2">
    <name type="scientific">Sulfurospirillum diekertiae</name>
    <dbReference type="NCBI Taxonomy" id="1854492"/>
    <lineage>
        <taxon>Bacteria</taxon>
        <taxon>Pseudomonadati</taxon>
        <taxon>Campylobacterota</taxon>
        <taxon>Epsilonproteobacteria</taxon>
        <taxon>Campylobacterales</taxon>
        <taxon>Sulfurospirillaceae</taxon>
        <taxon>Sulfurospirillum</taxon>
    </lineage>
</organism>
<dbReference type="AlphaFoldDB" id="A0A1Y0HJS8"/>
<proteinExistence type="predicted"/>
<sequence>MSGTVQQVGKNSAEEFFETIIMMVGYDESKKIIQAFTKDIDNPIIKEAIESSMNVLVFGVIMYAVRAQEALIAKIFEKVEILIPLLLLNPIKKGLAKYRNLKGVKLFRKMGFFQSSNQENLITGQIIVNHQGFKASAQTTSQFNHNSSSFDTLSAVTDTKNSLYNRENLHMGLGNNMASRYNETLMFKLFTKSFTPQDEMLMKKILGRDTASALDVNDLNKAADFMYTKDSNGKLTGLSEEFMNLINALAYVHNK</sequence>
<dbReference type="RefSeq" id="WP_087438292.1">
    <property type="nucleotide sequence ID" value="NZ_CP021416.1"/>
</dbReference>
<gene>
    <name evidence="1" type="ORF">Sdiek1_1146</name>
</gene>
<evidence type="ECO:0000313" key="2">
    <source>
        <dbReference type="Proteomes" id="UP000196005"/>
    </source>
</evidence>
<dbReference type="KEGG" id="suls:Sdiek1_1146"/>
<protein>
    <submittedName>
        <fullName evidence="1">Uncharacterized protein</fullName>
    </submittedName>
</protein>
<name>A0A1Y0HJS8_9BACT</name>
<dbReference type="EMBL" id="CP021416">
    <property type="protein sequence ID" value="ARU48312.1"/>
    <property type="molecule type" value="Genomic_DNA"/>
</dbReference>
<dbReference type="OrthoDB" id="5360764at2"/>
<accession>A0A1Y0HJS8</accession>
<reference evidence="2" key="1">
    <citation type="submission" date="2017-05" db="EMBL/GenBank/DDBJ databases">
        <title>Dechlorination kinetics govern the competition between two new strains of the genus Sulfurospirillum.</title>
        <authorList>
            <person name="Buttet G.F."/>
            <person name="Murray A.M."/>
            <person name="Goris T."/>
            <person name="Burion M."/>
            <person name="Lin B."/>
            <person name="Rolle M."/>
            <person name="Maillard J."/>
        </authorList>
    </citation>
    <scope>NUCLEOTIDE SEQUENCE [LARGE SCALE GENOMIC DNA]</scope>
    <source>
        <strain evidence="2">SL2-1</strain>
    </source>
</reference>
<keyword evidence="2" id="KW-1185">Reference proteome</keyword>
<dbReference type="Proteomes" id="UP000196005">
    <property type="component" value="Chromosome"/>
</dbReference>
<evidence type="ECO:0000313" key="1">
    <source>
        <dbReference type="EMBL" id="ARU48312.1"/>
    </source>
</evidence>